<dbReference type="InterPro" id="IPR020843">
    <property type="entry name" value="ER"/>
</dbReference>
<reference evidence="8" key="1">
    <citation type="submission" date="2021-12" db="EMBL/GenBank/DDBJ databases">
        <authorList>
            <person name="Zaccaron A."/>
            <person name="Stergiopoulos I."/>
        </authorList>
    </citation>
    <scope>NUCLEOTIDE SEQUENCE</scope>
    <source>
        <strain evidence="8">Race5_Kim</strain>
    </source>
</reference>
<dbReference type="PANTHER" id="PTHR43350:SF2">
    <property type="entry name" value="GROES-LIKE ZINC-BINDING ALCOHOL DEHYDROGENASE FAMILY PROTEIN"/>
    <property type="match status" value="1"/>
</dbReference>
<organism evidence="8 9">
    <name type="scientific">Passalora fulva</name>
    <name type="common">Tomato leaf mold</name>
    <name type="synonym">Cladosporium fulvum</name>
    <dbReference type="NCBI Taxonomy" id="5499"/>
    <lineage>
        <taxon>Eukaryota</taxon>
        <taxon>Fungi</taxon>
        <taxon>Dikarya</taxon>
        <taxon>Ascomycota</taxon>
        <taxon>Pezizomycotina</taxon>
        <taxon>Dothideomycetes</taxon>
        <taxon>Dothideomycetidae</taxon>
        <taxon>Mycosphaerellales</taxon>
        <taxon>Mycosphaerellaceae</taxon>
        <taxon>Fulvia</taxon>
    </lineage>
</organism>
<dbReference type="PANTHER" id="PTHR43350">
    <property type="entry name" value="NAD-DEPENDENT ALCOHOL DEHYDROGENASE"/>
    <property type="match status" value="1"/>
</dbReference>
<feature type="domain" description="Enoyl reductase (ER)" evidence="7">
    <location>
        <begin position="13"/>
        <end position="373"/>
    </location>
</feature>
<evidence type="ECO:0000256" key="5">
    <source>
        <dbReference type="ARBA" id="ARBA00023002"/>
    </source>
</evidence>
<dbReference type="CDD" id="cd08278">
    <property type="entry name" value="benzyl_alcohol_DH"/>
    <property type="match status" value="1"/>
</dbReference>
<dbReference type="FunFam" id="3.40.50.720:FF:000003">
    <property type="entry name" value="S-(hydroxymethyl)glutathione dehydrogenase"/>
    <property type="match status" value="1"/>
</dbReference>
<evidence type="ECO:0000256" key="1">
    <source>
        <dbReference type="ARBA" id="ARBA00001947"/>
    </source>
</evidence>
<dbReference type="Pfam" id="PF08240">
    <property type="entry name" value="ADH_N"/>
    <property type="match status" value="1"/>
</dbReference>
<dbReference type="GO" id="GO:0008270">
    <property type="term" value="F:zinc ion binding"/>
    <property type="evidence" value="ECO:0007669"/>
    <property type="project" value="InterPro"/>
</dbReference>
<evidence type="ECO:0000256" key="6">
    <source>
        <dbReference type="RuleBase" id="RU361277"/>
    </source>
</evidence>
<comment type="similarity">
    <text evidence="2 6">Belongs to the zinc-containing alcohol dehydrogenase family.</text>
</comment>
<gene>
    <name evidence="8" type="ORF">CLAFUR5_06757</name>
</gene>
<dbReference type="InterPro" id="IPR036291">
    <property type="entry name" value="NAD(P)-bd_dom_sf"/>
</dbReference>
<dbReference type="SUPFAM" id="SSF51735">
    <property type="entry name" value="NAD(P)-binding Rossmann-fold domains"/>
    <property type="match status" value="1"/>
</dbReference>
<accession>A0A9Q8UR88</accession>
<dbReference type="SMART" id="SM00829">
    <property type="entry name" value="PKS_ER"/>
    <property type="match status" value="1"/>
</dbReference>
<evidence type="ECO:0000256" key="2">
    <source>
        <dbReference type="ARBA" id="ARBA00008072"/>
    </source>
</evidence>
<dbReference type="InterPro" id="IPR011032">
    <property type="entry name" value="GroES-like_sf"/>
</dbReference>
<dbReference type="KEGG" id="ffu:CLAFUR5_06757"/>
<sequence length="376" mass="40629">MAGLRTPAYVVHDAAQDFKLEEISLGEMQGNELLVEMKYSGICHTDLVFQQGKLRVCEYPAVFGHEGAGWVRAIGANVKDKDVKVGDFVLLSINFCEKCKFCRRGHPADCVEGTRLHLFGVRDDGTTAATLSGSAESVRAHFFGQSSFSRFSYVHETCVVRHPYPPQEAAKFAAMGCGYQTGAGTVLNILKPEPDGSIVVFGLGAVGLSALMAAKSLGLERIIAVDIQELKFPIAREVGATDLVNSRDIDIAAKLKDLTGGAGVDYAIDCTGVPSVIEAMLNSLAMRGSAATVGVPPTGAKVQIDPLVYLLGSRRCLGCREGDSVPKEFVPQLVAMQQKGLFPVEKLVKEYDYRDMEQALKDMHDGKVVKPVIRWS</sequence>
<dbReference type="InterPro" id="IPR013154">
    <property type="entry name" value="ADH-like_N"/>
</dbReference>
<keyword evidence="4 6" id="KW-0862">Zinc</keyword>
<keyword evidence="5" id="KW-0560">Oxidoreductase</keyword>
<dbReference type="GeneID" id="71986635"/>
<reference evidence="8" key="2">
    <citation type="journal article" date="2022" name="Microb. Genom.">
        <title>A chromosome-scale genome assembly of the tomato pathogen Cladosporium fulvum reveals a compartmentalized genome architecture and the presence of a dispensable chromosome.</title>
        <authorList>
            <person name="Zaccaron A.Z."/>
            <person name="Chen L.H."/>
            <person name="Samaras A."/>
            <person name="Stergiopoulos I."/>
        </authorList>
    </citation>
    <scope>NUCLEOTIDE SEQUENCE</scope>
    <source>
        <strain evidence="8">Race5_Kim</strain>
    </source>
</reference>
<dbReference type="Gene3D" id="3.40.50.720">
    <property type="entry name" value="NAD(P)-binding Rossmann-like Domain"/>
    <property type="match status" value="1"/>
</dbReference>
<dbReference type="AlphaFoldDB" id="A0A9Q8UR88"/>
<dbReference type="PROSITE" id="PS00059">
    <property type="entry name" value="ADH_ZINC"/>
    <property type="match status" value="1"/>
</dbReference>
<keyword evidence="9" id="KW-1185">Reference proteome</keyword>
<dbReference type="Pfam" id="PF00107">
    <property type="entry name" value="ADH_zinc_N"/>
    <property type="match status" value="1"/>
</dbReference>
<evidence type="ECO:0000313" key="8">
    <source>
        <dbReference type="EMBL" id="UJO19466.1"/>
    </source>
</evidence>
<protein>
    <submittedName>
        <fullName evidence="8">Aryl-alcohol dehydrogenase</fullName>
    </submittedName>
</protein>
<dbReference type="EMBL" id="CP090168">
    <property type="protein sequence ID" value="UJO19466.1"/>
    <property type="molecule type" value="Genomic_DNA"/>
</dbReference>
<dbReference type="InterPro" id="IPR002328">
    <property type="entry name" value="ADH_Zn_CS"/>
</dbReference>
<keyword evidence="3 6" id="KW-0479">Metal-binding</keyword>
<evidence type="ECO:0000313" key="9">
    <source>
        <dbReference type="Proteomes" id="UP000756132"/>
    </source>
</evidence>
<comment type="cofactor">
    <cofactor evidence="1 6">
        <name>Zn(2+)</name>
        <dbReference type="ChEBI" id="CHEBI:29105"/>
    </cofactor>
</comment>
<dbReference type="InterPro" id="IPR013149">
    <property type="entry name" value="ADH-like_C"/>
</dbReference>
<evidence type="ECO:0000256" key="3">
    <source>
        <dbReference type="ARBA" id="ARBA00022723"/>
    </source>
</evidence>
<evidence type="ECO:0000256" key="4">
    <source>
        <dbReference type="ARBA" id="ARBA00022833"/>
    </source>
</evidence>
<dbReference type="Gene3D" id="3.90.180.10">
    <property type="entry name" value="Medium-chain alcohol dehydrogenases, catalytic domain"/>
    <property type="match status" value="1"/>
</dbReference>
<dbReference type="SUPFAM" id="SSF50129">
    <property type="entry name" value="GroES-like"/>
    <property type="match status" value="1"/>
</dbReference>
<dbReference type="GO" id="GO:0016491">
    <property type="term" value="F:oxidoreductase activity"/>
    <property type="evidence" value="ECO:0007669"/>
    <property type="project" value="UniProtKB-KW"/>
</dbReference>
<proteinExistence type="inferred from homology"/>
<dbReference type="OrthoDB" id="1560166at2759"/>
<dbReference type="RefSeq" id="XP_047763832.1">
    <property type="nucleotide sequence ID" value="XM_047905905.1"/>
</dbReference>
<evidence type="ECO:0000259" key="7">
    <source>
        <dbReference type="SMART" id="SM00829"/>
    </source>
</evidence>
<dbReference type="OMA" id="HEGAGWV"/>
<dbReference type="Proteomes" id="UP000756132">
    <property type="component" value="Chromosome 6"/>
</dbReference>
<name>A0A9Q8UR88_PASFU</name>